<dbReference type="STRING" id="299467.A0A443ST98"/>
<accession>A0A443ST98</accession>
<comment type="cofactor">
    <cofactor evidence="4">
        <name>Fe(2+)</name>
        <dbReference type="ChEBI" id="CHEBI:29033"/>
    </cofactor>
    <text evidence="4">Binds 1 Fe(2+) ion per subunit.</text>
</comment>
<feature type="binding site" evidence="4">
    <location>
        <position position="495"/>
    </location>
    <ligand>
        <name>Fe cation</name>
        <dbReference type="ChEBI" id="CHEBI:24875"/>
        <note>catalytic</note>
    </ligand>
</feature>
<dbReference type="GO" id="GO:0042574">
    <property type="term" value="P:retinal metabolic process"/>
    <property type="evidence" value="ECO:0007669"/>
    <property type="project" value="TreeGrafter"/>
</dbReference>
<keyword evidence="3 4" id="KW-0408">Iron</keyword>
<dbReference type="VEuPathDB" id="VectorBase:LDEU001317"/>
<evidence type="ECO:0000256" key="1">
    <source>
        <dbReference type="ARBA" id="ARBA00006787"/>
    </source>
</evidence>
<protein>
    <submittedName>
        <fullName evidence="5">Retinal pigment epithelial membrane-like protein</fullName>
    </submittedName>
</protein>
<dbReference type="GO" id="GO:0016121">
    <property type="term" value="P:carotene catabolic process"/>
    <property type="evidence" value="ECO:0007669"/>
    <property type="project" value="TreeGrafter"/>
</dbReference>
<evidence type="ECO:0000313" key="6">
    <source>
        <dbReference type="Proteomes" id="UP000288716"/>
    </source>
</evidence>
<name>A0A443ST98_9ACAR</name>
<comment type="similarity">
    <text evidence="1">Belongs to the carotenoid oxygenase family.</text>
</comment>
<evidence type="ECO:0000256" key="2">
    <source>
        <dbReference type="ARBA" id="ARBA00022723"/>
    </source>
</evidence>
<dbReference type="OrthoDB" id="1069523at2759"/>
<comment type="caution">
    <text evidence="5">The sequence shown here is derived from an EMBL/GenBank/DDBJ whole genome shotgun (WGS) entry which is preliminary data.</text>
</comment>
<evidence type="ECO:0000256" key="4">
    <source>
        <dbReference type="PIRSR" id="PIRSR604294-1"/>
    </source>
</evidence>
<organism evidence="5 6">
    <name type="scientific">Leptotrombidium deliense</name>
    <dbReference type="NCBI Taxonomy" id="299467"/>
    <lineage>
        <taxon>Eukaryota</taxon>
        <taxon>Metazoa</taxon>
        <taxon>Ecdysozoa</taxon>
        <taxon>Arthropoda</taxon>
        <taxon>Chelicerata</taxon>
        <taxon>Arachnida</taxon>
        <taxon>Acari</taxon>
        <taxon>Acariformes</taxon>
        <taxon>Trombidiformes</taxon>
        <taxon>Prostigmata</taxon>
        <taxon>Anystina</taxon>
        <taxon>Parasitengona</taxon>
        <taxon>Trombiculoidea</taxon>
        <taxon>Trombiculidae</taxon>
        <taxon>Leptotrombidium</taxon>
    </lineage>
</organism>
<dbReference type="GO" id="GO:0046872">
    <property type="term" value="F:metal ion binding"/>
    <property type="evidence" value="ECO:0007669"/>
    <property type="project" value="UniProtKB-KW"/>
</dbReference>
<reference evidence="5 6" key="1">
    <citation type="journal article" date="2018" name="Gigascience">
        <title>Genomes of trombidid mites reveal novel predicted allergens and laterally-transferred genes associated with secondary metabolism.</title>
        <authorList>
            <person name="Dong X."/>
            <person name="Chaisiri K."/>
            <person name="Xia D."/>
            <person name="Armstrong S.D."/>
            <person name="Fang Y."/>
            <person name="Donnelly M.J."/>
            <person name="Kadowaki T."/>
            <person name="McGarry J.W."/>
            <person name="Darby A.C."/>
            <person name="Makepeace B.L."/>
        </authorList>
    </citation>
    <scope>NUCLEOTIDE SEQUENCE [LARGE SCALE GENOMIC DNA]</scope>
    <source>
        <strain evidence="5">UoL-UT</strain>
    </source>
</reference>
<dbReference type="GO" id="GO:0010436">
    <property type="term" value="F:carotenoid dioxygenase activity"/>
    <property type="evidence" value="ECO:0007669"/>
    <property type="project" value="TreeGrafter"/>
</dbReference>
<feature type="binding site" evidence="4">
    <location>
        <position position="215"/>
    </location>
    <ligand>
        <name>Fe cation</name>
        <dbReference type="ChEBI" id="CHEBI:24875"/>
        <note>catalytic</note>
    </ligand>
</feature>
<dbReference type="EMBL" id="NCKV01000402">
    <property type="protein sequence ID" value="RWS30724.1"/>
    <property type="molecule type" value="Genomic_DNA"/>
</dbReference>
<dbReference type="Pfam" id="PF03055">
    <property type="entry name" value="RPE65"/>
    <property type="match status" value="1"/>
</dbReference>
<dbReference type="InterPro" id="IPR004294">
    <property type="entry name" value="Carotenoid_Oase"/>
</dbReference>
<keyword evidence="2 4" id="KW-0479">Metal-binding</keyword>
<sequence length="500" mass="56626">MRFIPEQINGSLLRIGPAKWDFKNFTMNHWLDGSAMVVKFRIENGNVYFSSKFLDSDAYRRLTVVNKPVFTEFGTRAYPDPCKNLFARFFSQIVPSDLTDNDISNIYQLKDEIYVATESCNIWRIDSETLDSIQKVNLDKLVGVNIASSHPHYSDGEGCSYNLGSSFLTGMRYHIVKIPTSNNKSESVKENCEYSNASIVTTIPSSSKTCFSYNHSFAMTEKYVIIIEQPLLVNGFKLATCTPKGKALVDCLEWHADEPARFHVIEKESGERLAVNYQSEAFFFFHVINAYEEDDHVIVDLIAYEDATILTKYELSKLRGNEWDASCPPAAKRFVLPLQKQEFEKNKNLVKISNCGATATITKGNVVLLTPESLGPKGFELPVINYKSFNGRNYRYVYGSGVFERGFYSNSICKLDVKTKKVLLWKDTETSYPGETVFIPRPTAVSEDDGFLLSVVLEVDPCKSHYLLVMDAQSFTEMGRAYIDHDEAQVPPTIHGLFLD</sequence>
<dbReference type="AlphaFoldDB" id="A0A443ST98"/>
<feature type="binding site" evidence="4">
    <location>
        <position position="150"/>
    </location>
    <ligand>
        <name>Fe cation</name>
        <dbReference type="ChEBI" id="CHEBI:24875"/>
        <note>catalytic</note>
    </ligand>
</feature>
<feature type="binding site" evidence="4">
    <location>
        <position position="286"/>
    </location>
    <ligand>
        <name>Fe cation</name>
        <dbReference type="ChEBI" id="CHEBI:24875"/>
        <note>catalytic</note>
    </ligand>
</feature>
<dbReference type="PANTHER" id="PTHR10543:SF132">
    <property type="entry name" value="BETA,BETA-CAROTENE 15,15'-DIOXYGENASE"/>
    <property type="match status" value="1"/>
</dbReference>
<dbReference type="PANTHER" id="PTHR10543">
    <property type="entry name" value="BETA-CAROTENE DIOXYGENASE"/>
    <property type="match status" value="1"/>
</dbReference>
<gene>
    <name evidence="5" type="ORF">B4U80_06067</name>
</gene>
<dbReference type="Proteomes" id="UP000288716">
    <property type="component" value="Unassembled WGS sequence"/>
</dbReference>
<proteinExistence type="inferred from homology"/>
<evidence type="ECO:0000256" key="3">
    <source>
        <dbReference type="ARBA" id="ARBA00023004"/>
    </source>
</evidence>
<keyword evidence="6" id="KW-1185">Reference proteome</keyword>
<evidence type="ECO:0000313" key="5">
    <source>
        <dbReference type="EMBL" id="RWS30724.1"/>
    </source>
</evidence>
<dbReference type="GO" id="GO:0003834">
    <property type="term" value="F:beta-carotene 15,15'-dioxygenase activity"/>
    <property type="evidence" value="ECO:0007669"/>
    <property type="project" value="TreeGrafter"/>
</dbReference>